<dbReference type="GO" id="GO:0003899">
    <property type="term" value="F:DNA-directed RNA polymerase activity"/>
    <property type="evidence" value="ECO:0007669"/>
    <property type="project" value="UniProtKB-UniRule"/>
</dbReference>
<dbReference type="FunFam" id="2.40.50.140:FF:000073">
    <property type="entry name" value="DNA-directed RNA polymerases I, II, and III subunit RPABC3"/>
    <property type="match status" value="1"/>
</dbReference>
<evidence type="ECO:0000256" key="2">
    <source>
        <dbReference type="ARBA" id="ARBA00008912"/>
    </source>
</evidence>
<keyword evidence="3 4" id="KW-0539">Nucleus</keyword>
<comment type="caution">
    <text evidence="5">The sequence shown here is derived from an EMBL/GenBank/DDBJ whole genome shotgun (WGS) entry which is preliminary data.</text>
</comment>
<evidence type="ECO:0000313" key="6">
    <source>
        <dbReference type="Proteomes" id="UP001291623"/>
    </source>
</evidence>
<dbReference type="SUPFAM" id="SSF50249">
    <property type="entry name" value="Nucleic acid-binding proteins"/>
    <property type="match status" value="1"/>
</dbReference>
<dbReference type="Proteomes" id="UP001291623">
    <property type="component" value="Unassembled WGS sequence"/>
</dbReference>
<evidence type="ECO:0000256" key="4">
    <source>
        <dbReference type="PIRNR" id="PIRNR000779"/>
    </source>
</evidence>
<evidence type="ECO:0008006" key="7">
    <source>
        <dbReference type="Google" id="ProtNLM"/>
    </source>
</evidence>
<comment type="subcellular location">
    <subcellularLocation>
        <location evidence="1">Nucleus</location>
    </subcellularLocation>
</comment>
<dbReference type="Gene3D" id="2.40.50.140">
    <property type="entry name" value="Nucleic acid-binding proteins"/>
    <property type="match status" value="1"/>
</dbReference>
<name>A0AAE1UU77_9SOLA</name>
<protein>
    <recommendedName>
        <fullName evidence="7">DNA-directed RNA polymerases I, II, and III subunit RPABC3</fullName>
    </recommendedName>
</protein>
<proteinExistence type="inferred from homology"/>
<reference evidence="5" key="1">
    <citation type="submission" date="2023-12" db="EMBL/GenBank/DDBJ databases">
        <title>Genome assembly of Anisodus tanguticus.</title>
        <authorList>
            <person name="Wang Y.-J."/>
        </authorList>
    </citation>
    <scope>NUCLEOTIDE SEQUENCE</scope>
    <source>
        <strain evidence="5">KB-2021</strain>
        <tissue evidence="5">Leaf</tissue>
    </source>
</reference>
<dbReference type="InterPro" id="IPR012340">
    <property type="entry name" value="NA-bd_OB-fold"/>
</dbReference>
<sequence length="151" mass="17161">MSLGGVLFEDIFDVKDIDPEGKKFDRVSRLHCESESFKMELILDVNTQIYPVELGDKFRLMIAHTLREDGYPDDNEWNPLETVCSRADAFEYVMNGKIYRIDGDDGPGDASRLAAYASFGGLLMRLQGDPNNLHGFEVDKNIYLLMNKIAF</sequence>
<dbReference type="PIRSF" id="PIRSF000779">
    <property type="entry name" value="RNA_pol_Rpb8"/>
    <property type="match status" value="1"/>
</dbReference>
<dbReference type="GO" id="GO:0006351">
    <property type="term" value="P:DNA-templated transcription"/>
    <property type="evidence" value="ECO:0007669"/>
    <property type="project" value="UniProtKB-UniRule"/>
</dbReference>
<dbReference type="GO" id="GO:0000419">
    <property type="term" value="C:RNA polymerase V complex"/>
    <property type="evidence" value="ECO:0007669"/>
    <property type="project" value="UniProtKB-ARBA"/>
</dbReference>
<gene>
    <name evidence="5" type="ORF">RND71_043614</name>
</gene>
<dbReference type="SMART" id="SM00658">
    <property type="entry name" value="RPOL8c"/>
    <property type="match status" value="1"/>
</dbReference>
<dbReference type="EMBL" id="JAVYJV010000036">
    <property type="protein sequence ID" value="KAK4337344.1"/>
    <property type="molecule type" value="Genomic_DNA"/>
</dbReference>
<dbReference type="GO" id="GO:0005736">
    <property type="term" value="C:RNA polymerase I complex"/>
    <property type="evidence" value="ECO:0007669"/>
    <property type="project" value="TreeGrafter"/>
</dbReference>
<organism evidence="5 6">
    <name type="scientific">Anisodus tanguticus</name>
    <dbReference type="NCBI Taxonomy" id="243964"/>
    <lineage>
        <taxon>Eukaryota</taxon>
        <taxon>Viridiplantae</taxon>
        <taxon>Streptophyta</taxon>
        <taxon>Embryophyta</taxon>
        <taxon>Tracheophyta</taxon>
        <taxon>Spermatophyta</taxon>
        <taxon>Magnoliopsida</taxon>
        <taxon>eudicotyledons</taxon>
        <taxon>Gunneridae</taxon>
        <taxon>Pentapetalae</taxon>
        <taxon>asterids</taxon>
        <taxon>lamiids</taxon>
        <taxon>Solanales</taxon>
        <taxon>Solanaceae</taxon>
        <taxon>Solanoideae</taxon>
        <taxon>Hyoscyameae</taxon>
        <taxon>Anisodus</taxon>
    </lineage>
</organism>
<keyword evidence="6" id="KW-1185">Reference proteome</keyword>
<dbReference type="PANTHER" id="PTHR10917:SF0">
    <property type="entry name" value="DNA-DIRECTED RNA POLYMERASES I, II, AND III SUBUNIT RPABC3"/>
    <property type="match status" value="1"/>
</dbReference>
<dbReference type="PANTHER" id="PTHR10917">
    <property type="entry name" value="DNA-DIRECTED RNA POLYMERASES I, II, AND III SUBUNIT RPABC3"/>
    <property type="match status" value="1"/>
</dbReference>
<dbReference type="InterPro" id="IPR005570">
    <property type="entry name" value="RPABC3"/>
</dbReference>
<evidence type="ECO:0000256" key="3">
    <source>
        <dbReference type="ARBA" id="ARBA00023242"/>
    </source>
</evidence>
<evidence type="ECO:0000313" key="5">
    <source>
        <dbReference type="EMBL" id="KAK4337344.1"/>
    </source>
</evidence>
<dbReference type="GO" id="GO:0005665">
    <property type="term" value="C:RNA polymerase II, core complex"/>
    <property type="evidence" value="ECO:0007669"/>
    <property type="project" value="UniProtKB-UniRule"/>
</dbReference>
<dbReference type="GO" id="GO:0005666">
    <property type="term" value="C:RNA polymerase III complex"/>
    <property type="evidence" value="ECO:0007669"/>
    <property type="project" value="TreeGrafter"/>
</dbReference>
<accession>A0AAE1UU77</accession>
<dbReference type="AlphaFoldDB" id="A0AAE1UU77"/>
<dbReference type="Pfam" id="PF03870">
    <property type="entry name" value="RNA_pol_Rpb8"/>
    <property type="match status" value="1"/>
</dbReference>
<comment type="similarity">
    <text evidence="2 4">Belongs to the eukaryotic RPB8 RNA polymerase subunit family.</text>
</comment>
<evidence type="ECO:0000256" key="1">
    <source>
        <dbReference type="ARBA" id="ARBA00004123"/>
    </source>
</evidence>